<dbReference type="Proteomes" id="UP000195787">
    <property type="component" value="Unassembled WGS sequence"/>
</dbReference>
<dbReference type="PANTHER" id="PTHR30121:SF6">
    <property type="entry name" value="SLR6007 PROTEIN"/>
    <property type="match status" value="1"/>
</dbReference>
<name>A0A1R4FIJ9_9MICO</name>
<proteinExistence type="predicted"/>
<accession>A0A1R4FIJ9</accession>
<reference evidence="1 2" key="1">
    <citation type="submission" date="2017-02" db="EMBL/GenBank/DDBJ databases">
        <authorList>
            <person name="Peterson S.W."/>
        </authorList>
    </citation>
    <scope>NUCLEOTIDE SEQUENCE [LARGE SCALE GENOMIC DNA]</scope>
    <source>
        <strain evidence="1 2">LMG 22410</strain>
    </source>
</reference>
<dbReference type="AlphaFoldDB" id="A0A1R4FIJ9"/>
<sequence length="840" mass="92170">MRLPAVFYADHLQWTRTGSVWATWRLEPLDFGYPTTSTKRLGRAHHQALLQALKGESMLISSIATTSPAAVVQRMIEGVDLQANPMWLDTAELTLGALESIHLGERTFWLAAPLRAGGVGQGLRMSMRASQIQFREELALPRWRPSQEDMRGAFEAAAALEEALPAAFSPRRASVAEQLWVQRHAQLRGVVDDTLAAPEVVSSGFEASEIAAGPGVTAPVVDEGGVSELKSVRERSALLDRRFVKIMTPDQEVPSYQVAQPLSRTPKAGWTFPGNEYLMWVDSMPFDVDYVVRLTVSAASAAKRKNAKRENELRDQVFQYSGGDQGITGAVNELTMISQDLADYQAALDVSAREVSVQPTIVFYTSGQTAEMAKKRAQTLASELKRYEFHLDTPLGGQESLWWAGIPGVPASRIVREYEQLSTGRQFATALPLVGSKLGDPTGFLIGHARSTGRNTPVLQDPTRTVEGNRSGSFGIIGELGSGKTFTLMSICGYMYARGANLVVIDPTVKREYATFIRSLTDDPIVVDVLEPQVSLDPLRVFPAEVASRVTQTLIATLLGIGLRHKDAPTLSRYLSQSFLQREGISSLEQLRQALASAEGDEAAVRIAALLDMIADKDIGKVLFDDSLPAVDLQRRAVVFCTSGLELPSDQDLSNERMFEQMSIEKTVGYALYAQIAQIARELCFEDRSRMSLFATDEVKRLTSSPKGVQVVEEFVLDGRKHNAIIGMAGQDVSHLGNETIRGFLPVRYVMRQPEAQLARSAAQWVGLDAEDPEVVSMIQYQLSPTDPKTKKPIAGREGEAIFRDAMNPPRIGLIKVAAPASPEILQAMDTRPSQERTRA</sequence>
<dbReference type="InterPro" id="IPR027417">
    <property type="entry name" value="P-loop_NTPase"/>
</dbReference>
<evidence type="ECO:0000313" key="2">
    <source>
        <dbReference type="Proteomes" id="UP000195787"/>
    </source>
</evidence>
<dbReference type="Gene3D" id="3.40.50.300">
    <property type="entry name" value="P-loop containing nucleotide triphosphate hydrolases"/>
    <property type="match status" value="2"/>
</dbReference>
<dbReference type="Pfam" id="PF12846">
    <property type="entry name" value="AAA_10"/>
    <property type="match status" value="1"/>
</dbReference>
<keyword evidence="2" id="KW-1185">Reference proteome</keyword>
<dbReference type="InterPro" id="IPR051162">
    <property type="entry name" value="T4SS_component"/>
</dbReference>
<evidence type="ECO:0000313" key="1">
    <source>
        <dbReference type="EMBL" id="SJM55775.1"/>
    </source>
</evidence>
<dbReference type="SUPFAM" id="SSF52540">
    <property type="entry name" value="P-loop containing nucleoside triphosphate hydrolases"/>
    <property type="match status" value="1"/>
</dbReference>
<gene>
    <name evidence="1" type="ORF">CZ674_04695</name>
</gene>
<organism evidence="1 2">
    <name type="scientific">Agrococcus casei LMG 22410</name>
    <dbReference type="NCBI Taxonomy" id="1255656"/>
    <lineage>
        <taxon>Bacteria</taxon>
        <taxon>Bacillati</taxon>
        <taxon>Actinomycetota</taxon>
        <taxon>Actinomycetes</taxon>
        <taxon>Micrococcales</taxon>
        <taxon>Microbacteriaceae</taxon>
        <taxon>Agrococcus</taxon>
    </lineage>
</organism>
<dbReference type="PANTHER" id="PTHR30121">
    <property type="entry name" value="UNCHARACTERIZED PROTEIN YJGR-RELATED"/>
    <property type="match status" value="1"/>
</dbReference>
<protein>
    <submittedName>
        <fullName evidence="1">Uncharacterized protein</fullName>
    </submittedName>
</protein>
<dbReference type="EMBL" id="FUHU01000025">
    <property type="protein sequence ID" value="SJM55775.1"/>
    <property type="molecule type" value="Genomic_DNA"/>
</dbReference>